<dbReference type="GO" id="GO:0042138">
    <property type="term" value="P:meiotic DNA double-strand break formation"/>
    <property type="evidence" value="ECO:0007669"/>
    <property type="project" value="TreeGrafter"/>
</dbReference>
<reference evidence="13" key="1">
    <citation type="submission" date="2023-03" db="EMBL/GenBank/DDBJ databases">
        <title>Emydomyces testavorans Genome Sequence.</title>
        <authorList>
            <person name="Hoyer L."/>
        </authorList>
    </citation>
    <scope>NUCLEOTIDE SEQUENCE</scope>
    <source>
        <strain evidence="13">16-2883</strain>
    </source>
</reference>
<evidence type="ECO:0000256" key="2">
    <source>
        <dbReference type="ARBA" id="ARBA00001946"/>
    </source>
</evidence>
<evidence type="ECO:0000259" key="11">
    <source>
        <dbReference type="Pfam" id="PF04406"/>
    </source>
</evidence>
<evidence type="ECO:0000256" key="9">
    <source>
        <dbReference type="ARBA" id="ARBA00023235"/>
    </source>
</evidence>
<dbReference type="Proteomes" id="UP001219355">
    <property type="component" value="Chromosome 1"/>
</dbReference>
<dbReference type="InterPro" id="IPR013049">
    <property type="entry name" value="Spo11/TopoVI_A_N"/>
</dbReference>
<sequence>MGRFPSEGRIAGTGYNLKEEKVKQFIDATLGSIIDELSKPNGRPSVTLKRRPARVNCFLNEETRALQANENVEDCEVTYSWPGKTAREAWRFGVVMRILGHISEAIQGQFVASKRDIYYLDPEYFGSQRMVDRYIDDISYTIGVDRMALHVAAAAKGLTAGCFKIRLQNGDILNVGEHAEVREKFSMFFLVILTGKQGILISMVENIAEIDLSDVNWILIIEKEGKGYPDLSTRAFLRSMFERNSSATNQITRFVPMYILVDSDPDGMAIMSTYKYGSVAQVHENANLNVPNIEWVGLRSSDVATGVNTAADRPLIPLTLRDRRKAQTMLSKSPVFSEEQEPGWRLELQRMLLMNVKAEIEVLYEYEGGIERWLDKMLSELI</sequence>
<evidence type="ECO:0000256" key="4">
    <source>
        <dbReference type="ARBA" id="ARBA00012895"/>
    </source>
</evidence>
<accession>A0AAF0IGS1</accession>
<dbReference type="GO" id="GO:0005524">
    <property type="term" value="F:ATP binding"/>
    <property type="evidence" value="ECO:0007669"/>
    <property type="project" value="InterPro"/>
</dbReference>
<dbReference type="GO" id="GO:0007131">
    <property type="term" value="P:reciprocal meiotic recombination"/>
    <property type="evidence" value="ECO:0007669"/>
    <property type="project" value="TreeGrafter"/>
</dbReference>
<dbReference type="PROSITE" id="PS52041">
    <property type="entry name" value="TOPO_IIB"/>
    <property type="match status" value="1"/>
</dbReference>
<comment type="similarity">
    <text evidence="3 10">Belongs to the TOP6A family.</text>
</comment>
<dbReference type="InterPro" id="IPR002815">
    <property type="entry name" value="Spo11/TopoVI_A"/>
</dbReference>
<evidence type="ECO:0000313" key="14">
    <source>
        <dbReference type="Proteomes" id="UP001219355"/>
    </source>
</evidence>
<dbReference type="SUPFAM" id="SSF56726">
    <property type="entry name" value="DNA topoisomerase IV, alpha subunit"/>
    <property type="match status" value="1"/>
</dbReference>
<evidence type="ECO:0000256" key="6">
    <source>
        <dbReference type="ARBA" id="ARBA00022842"/>
    </source>
</evidence>
<keyword evidence="8 10" id="KW-0238">DNA-binding</keyword>
<protein>
    <recommendedName>
        <fullName evidence="4">DNA topoisomerase (ATP-hydrolyzing)</fullName>
        <ecNumber evidence="4">5.6.2.2</ecNumber>
    </recommendedName>
</protein>
<dbReference type="GO" id="GO:0000228">
    <property type="term" value="C:nuclear chromosome"/>
    <property type="evidence" value="ECO:0007669"/>
    <property type="project" value="TreeGrafter"/>
</dbReference>
<dbReference type="InterPro" id="IPR034136">
    <property type="entry name" value="TOPRIM_Topo6A/Spo11"/>
</dbReference>
<dbReference type="GO" id="GO:0046872">
    <property type="term" value="F:metal ion binding"/>
    <property type="evidence" value="ECO:0007669"/>
    <property type="project" value="UniProtKB-KW"/>
</dbReference>
<dbReference type="PRINTS" id="PR01550">
    <property type="entry name" value="TOP6AFAMILY"/>
</dbReference>
<feature type="active site" description="O-(5'-phospho-DNA)-tyrosine intermediate" evidence="10">
    <location>
        <position position="119"/>
    </location>
</feature>
<keyword evidence="14" id="KW-1185">Reference proteome</keyword>
<dbReference type="AlphaFoldDB" id="A0AAF0IGS1"/>
<evidence type="ECO:0000256" key="7">
    <source>
        <dbReference type="ARBA" id="ARBA00023029"/>
    </source>
</evidence>
<comment type="catalytic activity">
    <reaction evidence="1 10">
        <text>ATP-dependent breakage, passage and rejoining of double-stranded DNA.</text>
        <dbReference type="EC" id="5.6.2.2"/>
    </reaction>
</comment>
<keyword evidence="7 10" id="KW-0799">Topoisomerase</keyword>
<dbReference type="InterPro" id="IPR036078">
    <property type="entry name" value="Spo11/TopoVI_A_sf"/>
</dbReference>
<dbReference type="Pfam" id="PF21180">
    <property type="entry name" value="TOP6A-Spo11_Toprim"/>
    <property type="match status" value="1"/>
</dbReference>
<evidence type="ECO:0000256" key="8">
    <source>
        <dbReference type="ARBA" id="ARBA00023125"/>
    </source>
</evidence>
<comment type="cofactor">
    <cofactor evidence="2">
        <name>Mg(2+)</name>
        <dbReference type="ChEBI" id="CHEBI:18420"/>
    </cofactor>
</comment>
<evidence type="ECO:0000259" key="12">
    <source>
        <dbReference type="Pfam" id="PF21180"/>
    </source>
</evidence>
<dbReference type="Gene3D" id="3.40.1360.10">
    <property type="match status" value="1"/>
</dbReference>
<dbReference type="CDD" id="cd00223">
    <property type="entry name" value="TOPRIM_TopoIIB_SPO"/>
    <property type="match status" value="1"/>
</dbReference>
<dbReference type="PANTHER" id="PTHR10848:SF0">
    <property type="entry name" value="MEIOTIC RECOMBINATION PROTEIN SPO11"/>
    <property type="match status" value="1"/>
</dbReference>
<dbReference type="EC" id="5.6.2.2" evidence="4"/>
<dbReference type="PANTHER" id="PTHR10848">
    <property type="entry name" value="MEIOTIC RECOMBINATION PROTEIN SPO11"/>
    <property type="match status" value="1"/>
</dbReference>
<evidence type="ECO:0000256" key="10">
    <source>
        <dbReference type="PROSITE-ProRule" id="PRU01385"/>
    </source>
</evidence>
<proteinExistence type="inferred from homology"/>
<keyword evidence="6" id="KW-0460">Magnesium</keyword>
<gene>
    <name evidence="13" type="primary">SPO11</name>
    <name evidence="13" type="ORF">PRK78_001473</name>
</gene>
<name>A0AAF0IGS1_9EURO</name>
<feature type="domain" description="Topoisomerase 6 subunit A/Spo11 TOPRIM" evidence="12">
    <location>
        <begin position="207"/>
        <end position="366"/>
    </location>
</feature>
<evidence type="ECO:0000313" key="13">
    <source>
        <dbReference type="EMBL" id="WEW56038.1"/>
    </source>
</evidence>
<keyword evidence="9 10" id="KW-0413">Isomerase</keyword>
<dbReference type="GO" id="GO:0003677">
    <property type="term" value="F:DNA binding"/>
    <property type="evidence" value="ECO:0007669"/>
    <property type="project" value="UniProtKB-UniRule"/>
</dbReference>
<dbReference type="EMBL" id="CP120627">
    <property type="protein sequence ID" value="WEW56038.1"/>
    <property type="molecule type" value="Genomic_DNA"/>
</dbReference>
<dbReference type="Pfam" id="PF04406">
    <property type="entry name" value="TP6A_N"/>
    <property type="match status" value="1"/>
</dbReference>
<evidence type="ECO:0000256" key="5">
    <source>
        <dbReference type="ARBA" id="ARBA00022723"/>
    </source>
</evidence>
<evidence type="ECO:0000256" key="3">
    <source>
        <dbReference type="ARBA" id="ARBA00006559"/>
    </source>
</evidence>
<dbReference type="Gene3D" id="1.10.10.10">
    <property type="entry name" value="Winged helix-like DNA-binding domain superfamily/Winged helix DNA-binding domain"/>
    <property type="match status" value="1"/>
</dbReference>
<dbReference type="GO" id="GO:0000706">
    <property type="term" value="P:meiotic DNA double-strand break processing"/>
    <property type="evidence" value="ECO:0007669"/>
    <property type="project" value="TreeGrafter"/>
</dbReference>
<dbReference type="GO" id="GO:0003918">
    <property type="term" value="F:DNA topoisomerase type II (double strand cut, ATP-hydrolyzing) activity"/>
    <property type="evidence" value="ECO:0007669"/>
    <property type="project" value="UniProtKB-UniRule"/>
</dbReference>
<keyword evidence="5" id="KW-0479">Metal-binding</keyword>
<dbReference type="InterPro" id="IPR036388">
    <property type="entry name" value="WH-like_DNA-bd_sf"/>
</dbReference>
<evidence type="ECO:0000256" key="1">
    <source>
        <dbReference type="ARBA" id="ARBA00000185"/>
    </source>
</evidence>
<organism evidence="13 14">
    <name type="scientific">Emydomyces testavorans</name>
    <dbReference type="NCBI Taxonomy" id="2070801"/>
    <lineage>
        <taxon>Eukaryota</taxon>
        <taxon>Fungi</taxon>
        <taxon>Dikarya</taxon>
        <taxon>Ascomycota</taxon>
        <taxon>Pezizomycotina</taxon>
        <taxon>Eurotiomycetes</taxon>
        <taxon>Eurotiomycetidae</taxon>
        <taxon>Onygenales</taxon>
        <taxon>Nannizziopsiaceae</taxon>
        <taxon>Emydomyces</taxon>
    </lineage>
</organism>
<feature type="domain" description="Spo11/DNA topoisomerase VI subunit A N-terminal" evidence="11">
    <location>
        <begin position="90"/>
        <end position="151"/>
    </location>
</feature>